<organism evidence="2 3">
    <name type="scientific">Gluconacetobacter sacchari DSM 12717</name>
    <dbReference type="NCBI Taxonomy" id="1307940"/>
    <lineage>
        <taxon>Bacteria</taxon>
        <taxon>Pseudomonadati</taxon>
        <taxon>Pseudomonadota</taxon>
        <taxon>Alphaproteobacteria</taxon>
        <taxon>Acetobacterales</taxon>
        <taxon>Acetobacteraceae</taxon>
        <taxon>Gluconacetobacter</taxon>
    </lineage>
</organism>
<comment type="caution">
    <text evidence="2">The sequence shown here is derived from an EMBL/GenBank/DDBJ whole genome shotgun (WGS) entry which is preliminary data.</text>
</comment>
<feature type="region of interest" description="Disordered" evidence="1">
    <location>
        <begin position="48"/>
        <end position="70"/>
    </location>
</feature>
<reference evidence="2" key="1">
    <citation type="submission" date="2013-04" db="EMBL/GenBank/DDBJ databases">
        <title>The genome sequencing project of 58 acetic acid bacteria.</title>
        <authorList>
            <person name="Okamoto-Kainuma A."/>
            <person name="Ishikawa M."/>
            <person name="Umino S."/>
            <person name="Koizumi Y."/>
            <person name="Shiwa Y."/>
            <person name="Yoshikawa H."/>
            <person name="Matsutani M."/>
            <person name="Matsushita K."/>
        </authorList>
    </citation>
    <scope>NUCLEOTIDE SEQUENCE</scope>
    <source>
        <strain evidence="2">DSM 12717</strain>
    </source>
</reference>
<evidence type="ECO:0000256" key="1">
    <source>
        <dbReference type="SAM" id="MobiDB-lite"/>
    </source>
</evidence>
<dbReference type="EMBL" id="BAQP01000143">
    <property type="protein sequence ID" value="GBQ25432.1"/>
    <property type="molecule type" value="Genomic_DNA"/>
</dbReference>
<gene>
    <name evidence="2" type="ORF">AA12717_2061</name>
</gene>
<dbReference type="Proteomes" id="UP001060895">
    <property type="component" value="Unassembled WGS sequence"/>
</dbReference>
<evidence type="ECO:0000313" key="2">
    <source>
        <dbReference type="EMBL" id="GBQ25432.1"/>
    </source>
</evidence>
<feature type="region of interest" description="Disordered" evidence="1">
    <location>
        <begin position="1"/>
        <end position="21"/>
    </location>
</feature>
<sequence length="165" mass="18700">MAEIGDPRGVGRPVRQRIDPRPQHMAAFRFSQSCENAQQGRLSRAVRAGQQQRLAGVQAQPDGIENQSFPTENRDILDIQQRIGGREGGRDGDRPRLVNGGRRRRGAGVFPRSCYRGQLVSSPRPGMFYDRWEIKPVVQRNTPPLYAEHVPQLDNPLLTPRRKNQ</sequence>
<protein>
    <submittedName>
        <fullName evidence="2">Uncharacterized protein</fullName>
    </submittedName>
</protein>
<feature type="region of interest" description="Disordered" evidence="1">
    <location>
        <begin position="145"/>
        <end position="165"/>
    </location>
</feature>
<proteinExistence type="predicted"/>
<feature type="region of interest" description="Disordered" evidence="1">
    <location>
        <begin position="82"/>
        <end position="106"/>
    </location>
</feature>
<evidence type="ECO:0000313" key="3">
    <source>
        <dbReference type="Proteomes" id="UP001060895"/>
    </source>
</evidence>
<accession>A0ABQ0PAJ2</accession>
<keyword evidence="3" id="KW-1185">Reference proteome</keyword>
<feature type="compositionally biased region" description="Basic and acidic residues" evidence="1">
    <location>
        <begin position="84"/>
        <end position="96"/>
    </location>
</feature>
<name>A0ABQ0PAJ2_9PROT</name>